<reference evidence="1" key="2">
    <citation type="journal article" date="2015" name="Fish Shellfish Immunol.">
        <title>Early steps in the European eel (Anguilla anguilla)-Vibrio vulnificus interaction in the gills: Role of the RtxA13 toxin.</title>
        <authorList>
            <person name="Callol A."/>
            <person name="Pajuelo D."/>
            <person name="Ebbesson L."/>
            <person name="Teles M."/>
            <person name="MacKenzie S."/>
            <person name="Amaro C."/>
        </authorList>
    </citation>
    <scope>NUCLEOTIDE SEQUENCE</scope>
</reference>
<accession>A0A0E9RZC6</accession>
<dbReference type="AlphaFoldDB" id="A0A0E9RZC6"/>
<sequence length="40" mass="5025">MQITLNYSAFQQVSLFKMFFLFTKIETLFSRLYFRFHSRH</sequence>
<name>A0A0E9RZC6_ANGAN</name>
<evidence type="ECO:0000313" key="1">
    <source>
        <dbReference type="EMBL" id="JAH34589.1"/>
    </source>
</evidence>
<protein>
    <submittedName>
        <fullName evidence="1">Uncharacterized protein</fullName>
    </submittedName>
</protein>
<dbReference type="EMBL" id="GBXM01073988">
    <property type="protein sequence ID" value="JAH34589.1"/>
    <property type="molecule type" value="Transcribed_RNA"/>
</dbReference>
<proteinExistence type="predicted"/>
<reference evidence="1" key="1">
    <citation type="submission" date="2014-11" db="EMBL/GenBank/DDBJ databases">
        <authorList>
            <person name="Amaro Gonzalez C."/>
        </authorList>
    </citation>
    <scope>NUCLEOTIDE SEQUENCE</scope>
</reference>
<organism evidence="1">
    <name type="scientific">Anguilla anguilla</name>
    <name type="common">European freshwater eel</name>
    <name type="synonym">Muraena anguilla</name>
    <dbReference type="NCBI Taxonomy" id="7936"/>
    <lineage>
        <taxon>Eukaryota</taxon>
        <taxon>Metazoa</taxon>
        <taxon>Chordata</taxon>
        <taxon>Craniata</taxon>
        <taxon>Vertebrata</taxon>
        <taxon>Euteleostomi</taxon>
        <taxon>Actinopterygii</taxon>
        <taxon>Neopterygii</taxon>
        <taxon>Teleostei</taxon>
        <taxon>Anguilliformes</taxon>
        <taxon>Anguillidae</taxon>
        <taxon>Anguilla</taxon>
    </lineage>
</organism>